<comment type="caution">
    <text evidence="1">The sequence shown here is derived from an EMBL/GenBank/DDBJ whole genome shotgun (WGS) entry which is preliminary data.</text>
</comment>
<gene>
    <name evidence="1" type="ORF">Hsar01_01528</name>
</gene>
<evidence type="ECO:0000313" key="2">
    <source>
        <dbReference type="Proteomes" id="UP001476282"/>
    </source>
</evidence>
<protein>
    <submittedName>
        <fullName evidence="1">Uncharacterized protein</fullName>
    </submittedName>
</protein>
<keyword evidence="2" id="KW-1185">Reference proteome</keyword>
<evidence type="ECO:0000313" key="1">
    <source>
        <dbReference type="EMBL" id="GAA5482310.1"/>
    </source>
</evidence>
<name>A0ABP9UL30_9BACT</name>
<proteinExistence type="predicted"/>
<sequence length="162" mass="18454">MDYPKAPRVKRRSLWFLAITLLTLSGAAWLWLRPYEWHPDPAAPAEIETASLRRDESYFWLDLRLDTRDLRAVPEPLFVETPSGAEIKPAQIDYQGPGPISGTEDGTLPQIDAIFLKFWLEESSLQGPLALRIGNGRLRVRTRSGIPSVKNGNTRIYHSSRW</sequence>
<dbReference type="Proteomes" id="UP001476282">
    <property type="component" value="Unassembled WGS sequence"/>
</dbReference>
<organism evidence="1 2">
    <name type="scientific">Haloferula sargassicola</name>
    <dbReference type="NCBI Taxonomy" id="490096"/>
    <lineage>
        <taxon>Bacteria</taxon>
        <taxon>Pseudomonadati</taxon>
        <taxon>Verrucomicrobiota</taxon>
        <taxon>Verrucomicrobiia</taxon>
        <taxon>Verrucomicrobiales</taxon>
        <taxon>Verrucomicrobiaceae</taxon>
        <taxon>Haloferula</taxon>
    </lineage>
</organism>
<reference evidence="1 2" key="1">
    <citation type="submission" date="2024-02" db="EMBL/GenBank/DDBJ databases">
        <title>Haloferula sargassicola NBRC 104335.</title>
        <authorList>
            <person name="Ichikawa N."/>
            <person name="Katano-Makiyama Y."/>
            <person name="Hidaka K."/>
        </authorList>
    </citation>
    <scope>NUCLEOTIDE SEQUENCE [LARGE SCALE GENOMIC DNA]</scope>
    <source>
        <strain evidence="1 2">NBRC 104335</strain>
    </source>
</reference>
<accession>A0ABP9UL30</accession>
<dbReference type="EMBL" id="BAABRI010000007">
    <property type="protein sequence ID" value="GAA5482310.1"/>
    <property type="molecule type" value="Genomic_DNA"/>
</dbReference>